<accession>A0A4P9WGQ9</accession>
<evidence type="ECO:0000313" key="5">
    <source>
        <dbReference type="Proteomes" id="UP000269721"/>
    </source>
</evidence>
<keyword evidence="1" id="KW-0175">Coiled coil</keyword>
<name>A0A4P9WGQ9_9FUNG</name>
<dbReference type="Proteomes" id="UP000269721">
    <property type="component" value="Unassembled WGS sequence"/>
</dbReference>
<dbReference type="Gene3D" id="2.60.120.10">
    <property type="entry name" value="Jelly Rolls"/>
    <property type="match status" value="1"/>
</dbReference>
<dbReference type="SUPFAM" id="SSF51197">
    <property type="entry name" value="Clavaminate synthase-like"/>
    <property type="match status" value="1"/>
</dbReference>
<feature type="compositionally biased region" description="Basic and acidic residues" evidence="2">
    <location>
        <begin position="517"/>
        <end position="527"/>
    </location>
</feature>
<dbReference type="Gene3D" id="2.60.120.650">
    <property type="entry name" value="Cupin"/>
    <property type="match status" value="1"/>
</dbReference>
<feature type="region of interest" description="Disordered" evidence="2">
    <location>
        <begin position="513"/>
        <end position="543"/>
    </location>
</feature>
<gene>
    <name evidence="4" type="ORF">BDK51DRAFT_51138</name>
</gene>
<dbReference type="InterPro" id="IPR041667">
    <property type="entry name" value="Cupin_8"/>
</dbReference>
<dbReference type="SMART" id="SM00558">
    <property type="entry name" value="JmjC"/>
    <property type="match status" value="1"/>
</dbReference>
<dbReference type="OrthoDB" id="415358at2759"/>
<evidence type="ECO:0000313" key="4">
    <source>
        <dbReference type="EMBL" id="RKO91894.1"/>
    </source>
</evidence>
<feature type="coiled-coil region" evidence="1">
    <location>
        <begin position="244"/>
        <end position="271"/>
    </location>
</feature>
<evidence type="ECO:0000259" key="3">
    <source>
        <dbReference type="PROSITE" id="PS51184"/>
    </source>
</evidence>
<feature type="region of interest" description="Disordered" evidence="2">
    <location>
        <begin position="288"/>
        <end position="359"/>
    </location>
</feature>
<protein>
    <submittedName>
        <fullName evidence="4">Cupin-like domain-containing protein</fullName>
    </submittedName>
</protein>
<dbReference type="InterPro" id="IPR003347">
    <property type="entry name" value="JmjC_dom"/>
</dbReference>
<keyword evidence="5" id="KW-1185">Reference proteome</keyword>
<feature type="compositionally biased region" description="Acidic residues" evidence="2">
    <location>
        <begin position="295"/>
        <end position="314"/>
    </location>
</feature>
<reference evidence="5" key="1">
    <citation type="journal article" date="2018" name="Nat. Microbiol.">
        <title>Leveraging single-cell genomics to expand the fungal tree of life.</title>
        <authorList>
            <person name="Ahrendt S.R."/>
            <person name="Quandt C.A."/>
            <person name="Ciobanu D."/>
            <person name="Clum A."/>
            <person name="Salamov A."/>
            <person name="Andreopoulos B."/>
            <person name="Cheng J.F."/>
            <person name="Woyke T."/>
            <person name="Pelin A."/>
            <person name="Henrissat B."/>
            <person name="Reynolds N.K."/>
            <person name="Benny G.L."/>
            <person name="Smith M.E."/>
            <person name="James T.Y."/>
            <person name="Grigoriev I.V."/>
        </authorList>
    </citation>
    <scope>NUCLEOTIDE SEQUENCE [LARGE SCALE GENOMIC DNA]</scope>
</reference>
<feature type="domain" description="JmjC" evidence="3">
    <location>
        <begin position="142"/>
        <end position="432"/>
    </location>
</feature>
<dbReference type="PANTHER" id="PTHR12461">
    <property type="entry name" value="HYPOXIA-INDUCIBLE FACTOR 1 ALPHA INHIBITOR-RELATED"/>
    <property type="match status" value="1"/>
</dbReference>
<organism evidence="4 5">
    <name type="scientific">Blyttiomyces helicus</name>
    <dbReference type="NCBI Taxonomy" id="388810"/>
    <lineage>
        <taxon>Eukaryota</taxon>
        <taxon>Fungi</taxon>
        <taxon>Fungi incertae sedis</taxon>
        <taxon>Chytridiomycota</taxon>
        <taxon>Chytridiomycota incertae sedis</taxon>
        <taxon>Chytridiomycetes</taxon>
        <taxon>Chytridiomycetes incertae sedis</taxon>
        <taxon>Blyttiomyces</taxon>
    </lineage>
</organism>
<dbReference type="InterPro" id="IPR014710">
    <property type="entry name" value="RmlC-like_jellyroll"/>
</dbReference>
<dbReference type="AlphaFoldDB" id="A0A4P9WGQ9"/>
<evidence type="ECO:0000256" key="2">
    <source>
        <dbReference type="SAM" id="MobiDB-lite"/>
    </source>
</evidence>
<dbReference type="Pfam" id="PF13621">
    <property type="entry name" value="Cupin_8"/>
    <property type="match status" value="1"/>
</dbReference>
<dbReference type="EMBL" id="KZ994858">
    <property type="protein sequence ID" value="RKO91894.1"/>
    <property type="molecule type" value="Genomic_DNA"/>
</dbReference>
<sequence>MPSLRYAGFHPSPDWLPDAIPLDSPKATPKALFASHISTRTPCILLPPKTKSCQSSLPTPAASPWTLAALRAHAGSTPLKIERKSPAGSFGSGAPRTMMPLADFLDRLEAGETDLYLTTQYGGEEGVQEGPERAFLEYCQPPLAQLAGLFEHRPAVLGNLVPQQVNLWIGAVPPNSPHGTSSGLHHDFQDNLYVLLKGRKRFTLFSPRDAPHLHLHGTLTRVHPNGVPNYEGSGYVRSDGAPADDVAEWRVAEAERRLEEAERDGVGIAEAERAVEVAMGAALRDGTAGLRDDFEGSEFDDDFEDEEDEDEEDAPSWGTAKRKQAVGAVKSAKRARKGPEEDKELESKEPPSFSRIDVATLHSSNSPKAFSSLRKATKIVVDLHCGQMLYLPAGWFHEVTSYGDGSDGVHMAFNYWMAPPTRANFPNPYEDGFWESRWTIIKGWLDGLMGGEGTTRSDAIAIDDVEEEEGESAESAPGGNGLDKEIEGYTVQEMISNTLFAKDNDLDIALGIGDSTRSTKDRNDGRLKHSQSSTPPVPVGLGPLDLREDVRKCEPMCVVMKVRRAKPDGPFPDP</sequence>
<dbReference type="PROSITE" id="PS51184">
    <property type="entry name" value="JMJC"/>
    <property type="match status" value="1"/>
</dbReference>
<evidence type="ECO:0000256" key="1">
    <source>
        <dbReference type="SAM" id="Coils"/>
    </source>
</evidence>
<proteinExistence type="predicted"/>
<dbReference type="PANTHER" id="PTHR12461:SF100">
    <property type="entry name" value="JMJC DOMAIN-CONTAINING PROTEIN 4"/>
    <property type="match status" value="1"/>
</dbReference>
<feature type="compositionally biased region" description="Basic and acidic residues" evidence="2">
    <location>
        <begin position="337"/>
        <end position="349"/>
    </location>
</feature>